<name>A0A9N9KVJ1_9HELO</name>
<dbReference type="Proteomes" id="UP000696280">
    <property type="component" value="Unassembled WGS sequence"/>
</dbReference>
<gene>
    <name evidence="2" type="ORF">HYFRA_00010146</name>
</gene>
<feature type="compositionally biased region" description="Low complexity" evidence="1">
    <location>
        <begin position="29"/>
        <end position="43"/>
    </location>
</feature>
<evidence type="ECO:0000313" key="2">
    <source>
        <dbReference type="EMBL" id="CAG8953398.1"/>
    </source>
</evidence>
<organism evidence="2 3">
    <name type="scientific">Hymenoscyphus fraxineus</name>
    <dbReference type="NCBI Taxonomy" id="746836"/>
    <lineage>
        <taxon>Eukaryota</taxon>
        <taxon>Fungi</taxon>
        <taxon>Dikarya</taxon>
        <taxon>Ascomycota</taxon>
        <taxon>Pezizomycotina</taxon>
        <taxon>Leotiomycetes</taxon>
        <taxon>Helotiales</taxon>
        <taxon>Helotiaceae</taxon>
        <taxon>Hymenoscyphus</taxon>
    </lineage>
</organism>
<feature type="region of interest" description="Disordered" evidence="1">
    <location>
        <begin position="20"/>
        <end position="68"/>
    </location>
</feature>
<protein>
    <submittedName>
        <fullName evidence="2">Uncharacterized protein</fullName>
    </submittedName>
</protein>
<accession>A0A9N9KVJ1</accession>
<sequence length="141" mass="15519">MYVESFSGISSIYTSPPNLQIHHPSSIKPQTQTSTPSNTSTPQDFKLQTLLSTPQNLPHPSQPPSQPLKMQFSHLLITAMTLLTTTAIPLEAREAWGPMKPGEPCPYLPPSVYQYCCFDSIQGPGEPACLQHFRHGDCCPP</sequence>
<reference evidence="2" key="1">
    <citation type="submission" date="2021-07" db="EMBL/GenBank/DDBJ databases">
        <authorList>
            <person name="Durling M."/>
        </authorList>
    </citation>
    <scope>NUCLEOTIDE SEQUENCE</scope>
</reference>
<dbReference type="EMBL" id="CAJVRL010000050">
    <property type="protein sequence ID" value="CAG8953398.1"/>
    <property type="molecule type" value="Genomic_DNA"/>
</dbReference>
<evidence type="ECO:0000256" key="1">
    <source>
        <dbReference type="SAM" id="MobiDB-lite"/>
    </source>
</evidence>
<proteinExistence type="predicted"/>
<keyword evidence="3" id="KW-1185">Reference proteome</keyword>
<comment type="caution">
    <text evidence="2">The sequence shown here is derived from an EMBL/GenBank/DDBJ whole genome shotgun (WGS) entry which is preliminary data.</text>
</comment>
<evidence type="ECO:0000313" key="3">
    <source>
        <dbReference type="Proteomes" id="UP000696280"/>
    </source>
</evidence>
<dbReference type="AlphaFoldDB" id="A0A9N9KVJ1"/>